<comment type="caution">
    <text evidence="1">The sequence shown here is derived from an EMBL/GenBank/DDBJ whole genome shotgun (WGS) entry which is preliminary data.</text>
</comment>
<accession>A0ABV6N7H4</accession>
<evidence type="ECO:0000313" key="2">
    <source>
        <dbReference type="Proteomes" id="UP001589810"/>
    </source>
</evidence>
<dbReference type="Pfam" id="PF19490">
    <property type="entry name" value="DUF6025"/>
    <property type="match status" value="1"/>
</dbReference>
<keyword evidence="2" id="KW-1185">Reference proteome</keyword>
<organism evidence="1 2">
    <name type="scientific">Kutzneria chonburiensis</name>
    <dbReference type="NCBI Taxonomy" id="1483604"/>
    <lineage>
        <taxon>Bacteria</taxon>
        <taxon>Bacillati</taxon>
        <taxon>Actinomycetota</taxon>
        <taxon>Actinomycetes</taxon>
        <taxon>Pseudonocardiales</taxon>
        <taxon>Pseudonocardiaceae</taxon>
        <taxon>Kutzneria</taxon>
    </lineage>
</organism>
<dbReference type="RefSeq" id="WP_273943889.1">
    <property type="nucleotide sequence ID" value="NZ_CP097263.1"/>
</dbReference>
<proteinExistence type="predicted"/>
<dbReference type="Proteomes" id="UP001589810">
    <property type="component" value="Unassembled WGS sequence"/>
</dbReference>
<reference evidence="1 2" key="1">
    <citation type="submission" date="2024-09" db="EMBL/GenBank/DDBJ databases">
        <authorList>
            <person name="Sun Q."/>
            <person name="Mori K."/>
        </authorList>
    </citation>
    <scope>NUCLEOTIDE SEQUENCE [LARGE SCALE GENOMIC DNA]</scope>
    <source>
        <strain evidence="1 2">TBRC 1432</strain>
    </source>
</reference>
<name>A0ABV6N7H4_9PSEU</name>
<gene>
    <name evidence="1" type="ORF">ACFFH7_43720</name>
</gene>
<sequence length="460" mass="50679">MSQHILEELGLVKAADVDALTSRKRTFSPVHLGLHDVRIGDLLDAVHQRDGLLPPRTGHLGNWTDIAQGRAGAMDFNTAICGAGHGYPLVYGMNRTEAETEGGDEVYQPGAIIEAGERKPLPLYTWDGHAFTERDRGKPLFCPVVQTEVDGELTGLIDVQWRRLADIPGYRFKNWAHSLVDNEPLLLDMLTALITEAGKGRYPDRTLIELISHAATLDGGVERCDLRHDGTGYLLDDYRYGSARELAEAVLLPLKALTDPQWFFARIADFPTVLPVPSLLLTNVLFAVFGDHRPDETGVPDEGPFITHLHWGARAMAGCPPRRNGYFGRRSRVRPMKDIIAPLVEHFPEVSPICFVLLPAQVFMLCPPSTEPRDVDLVGALIKSVLAEPDTAYDTALAELGSRGDELSAYMRGRFAANSGVPRGGELREPAVPTEPEGFRDLTFKQASAIVAAFEEVYER</sequence>
<dbReference type="EMBL" id="JBHLUD010000016">
    <property type="protein sequence ID" value="MFC0548479.1"/>
    <property type="molecule type" value="Genomic_DNA"/>
</dbReference>
<protein>
    <submittedName>
        <fullName evidence="1">DUF6025 family protein</fullName>
    </submittedName>
</protein>
<evidence type="ECO:0000313" key="1">
    <source>
        <dbReference type="EMBL" id="MFC0548479.1"/>
    </source>
</evidence>
<dbReference type="InterPro" id="IPR046067">
    <property type="entry name" value="DUF6025"/>
</dbReference>